<gene>
    <name evidence="2" type="ORF">GCM10017653_26220</name>
</gene>
<sequence length="136" mass="14398">MLMAACLVGAAAPASAQTAAEMDGTLDTLFGSHQPYQDFLHALKQAVAADDRAGVAGMVDYPFKTRIDGKAATIRDAAHFVASYDKIVTAKIKQAVAAQSYPTLFANWRGVMIGNGEIWFSGIGDEGRIAIIAINH</sequence>
<dbReference type="AlphaFoldDB" id="A0A9W6NBF1"/>
<protein>
    <recommendedName>
        <fullName evidence="4">Nuclear transport factor 2 family protein</fullName>
    </recommendedName>
</protein>
<evidence type="ECO:0008006" key="4">
    <source>
        <dbReference type="Google" id="ProtNLM"/>
    </source>
</evidence>
<accession>A0A9W6NBF1</accession>
<comment type="caution">
    <text evidence="2">The sequence shown here is derived from an EMBL/GenBank/DDBJ whole genome shotgun (WGS) entry which is preliminary data.</text>
</comment>
<evidence type="ECO:0000313" key="3">
    <source>
        <dbReference type="Proteomes" id="UP001143330"/>
    </source>
</evidence>
<organism evidence="2 3">
    <name type="scientific">Ancylobacter defluvii</name>
    <dbReference type="NCBI Taxonomy" id="1282440"/>
    <lineage>
        <taxon>Bacteria</taxon>
        <taxon>Pseudomonadati</taxon>
        <taxon>Pseudomonadota</taxon>
        <taxon>Alphaproteobacteria</taxon>
        <taxon>Hyphomicrobiales</taxon>
        <taxon>Xanthobacteraceae</taxon>
        <taxon>Ancylobacter</taxon>
    </lineage>
</organism>
<dbReference type="EMBL" id="BSFM01000014">
    <property type="protein sequence ID" value="GLK84552.1"/>
    <property type="molecule type" value="Genomic_DNA"/>
</dbReference>
<proteinExistence type="predicted"/>
<evidence type="ECO:0000313" key="2">
    <source>
        <dbReference type="EMBL" id="GLK84552.1"/>
    </source>
</evidence>
<name>A0A9W6NBF1_9HYPH</name>
<feature type="chain" id="PRO_5040945110" description="Nuclear transport factor 2 family protein" evidence="1">
    <location>
        <begin position="17"/>
        <end position="136"/>
    </location>
</feature>
<reference evidence="2" key="2">
    <citation type="submission" date="2023-01" db="EMBL/GenBank/DDBJ databases">
        <authorList>
            <person name="Sun Q."/>
            <person name="Evtushenko L."/>
        </authorList>
    </citation>
    <scope>NUCLEOTIDE SEQUENCE</scope>
    <source>
        <strain evidence="2">VKM B-2789</strain>
    </source>
</reference>
<evidence type="ECO:0000256" key="1">
    <source>
        <dbReference type="SAM" id="SignalP"/>
    </source>
</evidence>
<feature type="signal peptide" evidence="1">
    <location>
        <begin position="1"/>
        <end position="16"/>
    </location>
</feature>
<keyword evidence="3" id="KW-1185">Reference proteome</keyword>
<keyword evidence="1" id="KW-0732">Signal</keyword>
<reference evidence="2" key="1">
    <citation type="journal article" date="2014" name="Int. J. Syst. Evol. Microbiol.">
        <title>Complete genome sequence of Corynebacterium casei LMG S-19264T (=DSM 44701T), isolated from a smear-ripened cheese.</title>
        <authorList>
            <consortium name="US DOE Joint Genome Institute (JGI-PGF)"/>
            <person name="Walter F."/>
            <person name="Albersmeier A."/>
            <person name="Kalinowski J."/>
            <person name="Ruckert C."/>
        </authorList>
    </citation>
    <scope>NUCLEOTIDE SEQUENCE</scope>
    <source>
        <strain evidence="2">VKM B-2789</strain>
    </source>
</reference>
<dbReference type="Proteomes" id="UP001143330">
    <property type="component" value="Unassembled WGS sequence"/>
</dbReference>